<reference evidence="2" key="2">
    <citation type="submission" date="2023-04" db="EMBL/GenBank/DDBJ databases">
        <authorList>
            <person name="Bruccoleri R.E."/>
            <person name="Oakeley E.J."/>
            <person name="Faust A.-M."/>
            <person name="Dessus-Babus S."/>
            <person name="Altorfer M."/>
            <person name="Burckhardt D."/>
            <person name="Oertli M."/>
            <person name="Naumann U."/>
            <person name="Petersen F."/>
            <person name="Wong J."/>
        </authorList>
    </citation>
    <scope>NUCLEOTIDE SEQUENCE</scope>
    <source>
        <strain evidence="2">GSM-AAB239-AS_SAM_17_03QT</strain>
        <tissue evidence="2">Leaf</tissue>
    </source>
</reference>
<gene>
    <name evidence="2" type="ORF">M6B38_197680</name>
</gene>
<evidence type="ECO:0000313" key="3">
    <source>
        <dbReference type="Proteomes" id="UP001140949"/>
    </source>
</evidence>
<evidence type="ECO:0000256" key="1">
    <source>
        <dbReference type="SAM" id="MobiDB-lite"/>
    </source>
</evidence>
<accession>A0AAX6EBN7</accession>
<dbReference type="AlphaFoldDB" id="A0AAX6EBN7"/>
<organism evidence="2 3">
    <name type="scientific">Iris pallida</name>
    <name type="common">Sweet iris</name>
    <dbReference type="NCBI Taxonomy" id="29817"/>
    <lineage>
        <taxon>Eukaryota</taxon>
        <taxon>Viridiplantae</taxon>
        <taxon>Streptophyta</taxon>
        <taxon>Embryophyta</taxon>
        <taxon>Tracheophyta</taxon>
        <taxon>Spermatophyta</taxon>
        <taxon>Magnoliopsida</taxon>
        <taxon>Liliopsida</taxon>
        <taxon>Asparagales</taxon>
        <taxon>Iridaceae</taxon>
        <taxon>Iridoideae</taxon>
        <taxon>Irideae</taxon>
        <taxon>Iris</taxon>
    </lineage>
</organism>
<sequence>MNHRNPIPEHHPRAPSSALPSSPRPGRNPYGLAFVEAPRQLWAPSGVRWQPPARPLRASLFLLPWTASNSAAATYSGDCHRNHGGEPSGEQLPHPQFLSRTLSFSFYLVVQSL</sequence>
<feature type="compositionally biased region" description="Low complexity" evidence="1">
    <location>
        <begin position="14"/>
        <end position="25"/>
    </location>
</feature>
<comment type="caution">
    <text evidence="2">The sequence shown here is derived from an EMBL/GenBank/DDBJ whole genome shotgun (WGS) entry which is preliminary data.</text>
</comment>
<dbReference type="EMBL" id="JANAVB010038020">
    <property type="protein sequence ID" value="KAJ6801371.1"/>
    <property type="molecule type" value="Genomic_DNA"/>
</dbReference>
<feature type="compositionally biased region" description="Basic and acidic residues" evidence="1">
    <location>
        <begin position="1"/>
        <end position="12"/>
    </location>
</feature>
<name>A0AAX6EBN7_IRIPA</name>
<protein>
    <submittedName>
        <fullName evidence="2">Uncharacterized protein</fullName>
    </submittedName>
</protein>
<reference evidence="2" key="1">
    <citation type="journal article" date="2023" name="GigaByte">
        <title>Genome assembly of the bearded iris, Iris pallida Lam.</title>
        <authorList>
            <person name="Bruccoleri R.E."/>
            <person name="Oakeley E.J."/>
            <person name="Faust A.M.E."/>
            <person name="Altorfer M."/>
            <person name="Dessus-Babus S."/>
            <person name="Burckhardt D."/>
            <person name="Oertli M."/>
            <person name="Naumann U."/>
            <person name="Petersen F."/>
            <person name="Wong J."/>
        </authorList>
    </citation>
    <scope>NUCLEOTIDE SEQUENCE</scope>
    <source>
        <strain evidence="2">GSM-AAB239-AS_SAM_17_03QT</strain>
    </source>
</reference>
<keyword evidence="3" id="KW-1185">Reference proteome</keyword>
<feature type="region of interest" description="Disordered" evidence="1">
    <location>
        <begin position="1"/>
        <end position="30"/>
    </location>
</feature>
<dbReference type="Proteomes" id="UP001140949">
    <property type="component" value="Unassembled WGS sequence"/>
</dbReference>
<evidence type="ECO:0000313" key="2">
    <source>
        <dbReference type="EMBL" id="KAJ6801371.1"/>
    </source>
</evidence>
<proteinExistence type="predicted"/>